<evidence type="ECO:0000313" key="3">
    <source>
        <dbReference type="Proteomes" id="UP000629619"/>
    </source>
</evidence>
<gene>
    <name evidence="2" type="ORF">Asi03nite_15360</name>
</gene>
<feature type="compositionally biased region" description="Low complexity" evidence="1">
    <location>
        <begin position="19"/>
        <end position="35"/>
    </location>
</feature>
<sequence length="55" mass="5602">MSARIGEPDPWVFGRDQLGSEPGSAEAGEPGAPGRPRAESGAHHDDPVHAGTGAR</sequence>
<feature type="compositionally biased region" description="Basic and acidic residues" evidence="1">
    <location>
        <begin position="36"/>
        <end position="48"/>
    </location>
</feature>
<evidence type="ECO:0000256" key="1">
    <source>
        <dbReference type="SAM" id="MobiDB-lite"/>
    </source>
</evidence>
<feature type="region of interest" description="Disordered" evidence="1">
    <location>
        <begin position="1"/>
        <end position="55"/>
    </location>
</feature>
<evidence type="ECO:0000313" key="2">
    <source>
        <dbReference type="EMBL" id="GIF03998.1"/>
    </source>
</evidence>
<keyword evidence="3" id="KW-1185">Reference proteome</keyword>
<dbReference type="EMBL" id="BOMW01000015">
    <property type="protein sequence ID" value="GIF03998.1"/>
    <property type="molecule type" value="Genomic_DNA"/>
</dbReference>
<name>A0A919TIL1_9ACTN</name>
<proteinExistence type="predicted"/>
<protein>
    <submittedName>
        <fullName evidence="2">Uncharacterized protein</fullName>
    </submittedName>
</protein>
<dbReference type="AlphaFoldDB" id="A0A919TIL1"/>
<reference evidence="2" key="1">
    <citation type="submission" date="2021-01" db="EMBL/GenBank/DDBJ databases">
        <title>Whole genome shotgun sequence of Actinoplanes siamensis NBRC 109076.</title>
        <authorList>
            <person name="Komaki H."/>
            <person name="Tamura T."/>
        </authorList>
    </citation>
    <scope>NUCLEOTIDE SEQUENCE</scope>
    <source>
        <strain evidence="2">NBRC 109076</strain>
    </source>
</reference>
<dbReference type="Proteomes" id="UP000629619">
    <property type="component" value="Unassembled WGS sequence"/>
</dbReference>
<organism evidence="2 3">
    <name type="scientific">Actinoplanes siamensis</name>
    <dbReference type="NCBI Taxonomy" id="1223317"/>
    <lineage>
        <taxon>Bacteria</taxon>
        <taxon>Bacillati</taxon>
        <taxon>Actinomycetota</taxon>
        <taxon>Actinomycetes</taxon>
        <taxon>Micromonosporales</taxon>
        <taxon>Micromonosporaceae</taxon>
        <taxon>Actinoplanes</taxon>
    </lineage>
</organism>
<comment type="caution">
    <text evidence="2">The sequence shown here is derived from an EMBL/GenBank/DDBJ whole genome shotgun (WGS) entry which is preliminary data.</text>
</comment>
<accession>A0A919TIL1</accession>